<gene>
    <name evidence="3" type="ORF">GCM10010104_48940</name>
</gene>
<protein>
    <recommendedName>
        <fullName evidence="2">General stress protein 17M-like domain-containing protein</fullName>
    </recommendedName>
</protein>
<dbReference type="Proteomes" id="UP001501474">
    <property type="component" value="Unassembled WGS sequence"/>
</dbReference>
<feature type="transmembrane region" description="Helical" evidence="1">
    <location>
        <begin position="126"/>
        <end position="154"/>
    </location>
</feature>
<feature type="domain" description="General stress protein 17M-like" evidence="2">
    <location>
        <begin position="50"/>
        <end position="116"/>
    </location>
</feature>
<dbReference type="InterPro" id="IPR025889">
    <property type="entry name" value="GSP17M-like_dom"/>
</dbReference>
<keyword evidence="1" id="KW-0472">Membrane</keyword>
<keyword evidence="1" id="KW-0812">Transmembrane</keyword>
<dbReference type="EMBL" id="BAAART010000108">
    <property type="protein sequence ID" value="GAA2246723.1"/>
    <property type="molecule type" value="Genomic_DNA"/>
</dbReference>
<comment type="caution">
    <text evidence="3">The sequence shown here is derived from an EMBL/GenBank/DDBJ whole genome shotgun (WGS) entry which is preliminary data.</text>
</comment>
<sequence>MLAGGRAPWFFDLPGAGAELPGSRVWGMPGAAVHAGRKDWAMTEQPRRPVATYETYQEAERAVDHLSDQGFPVERVAIIGQDVRLVEQVVGRMDYGRAALHGAASGALPGALIGWLFGLFDWVDPLVSALLVALYGLIFGAIVGALFGLLLYALQGGRRDFASVRSMQPSRYDVVVDEAVADEAVRLLGGLQATGVGGRTAPT</sequence>
<accession>A0ABN3E203</accession>
<evidence type="ECO:0000313" key="4">
    <source>
        <dbReference type="Proteomes" id="UP001501474"/>
    </source>
</evidence>
<organism evidence="3 4">
    <name type="scientific">Streptomyces indiaensis</name>
    <dbReference type="NCBI Taxonomy" id="284033"/>
    <lineage>
        <taxon>Bacteria</taxon>
        <taxon>Bacillati</taxon>
        <taxon>Actinomycetota</taxon>
        <taxon>Actinomycetes</taxon>
        <taxon>Kitasatosporales</taxon>
        <taxon>Streptomycetaceae</taxon>
        <taxon>Streptomyces</taxon>
    </lineage>
</organism>
<dbReference type="Pfam" id="PF11181">
    <property type="entry name" value="YflT"/>
    <property type="match status" value="1"/>
</dbReference>
<evidence type="ECO:0000259" key="2">
    <source>
        <dbReference type="Pfam" id="PF11181"/>
    </source>
</evidence>
<keyword evidence="4" id="KW-1185">Reference proteome</keyword>
<evidence type="ECO:0000313" key="3">
    <source>
        <dbReference type="EMBL" id="GAA2246723.1"/>
    </source>
</evidence>
<feature type="transmembrane region" description="Helical" evidence="1">
    <location>
        <begin position="98"/>
        <end position="120"/>
    </location>
</feature>
<reference evidence="3 4" key="1">
    <citation type="journal article" date="2019" name="Int. J. Syst. Evol. Microbiol.">
        <title>The Global Catalogue of Microorganisms (GCM) 10K type strain sequencing project: providing services to taxonomists for standard genome sequencing and annotation.</title>
        <authorList>
            <consortium name="The Broad Institute Genomics Platform"/>
            <consortium name="The Broad Institute Genome Sequencing Center for Infectious Disease"/>
            <person name="Wu L."/>
            <person name="Ma J."/>
        </authorList>
    </citation>
    <scope>NUCLEOTIDE SEQUENCE [LARGE SCALE GENOMIC DNA]</scope>
    <source>
        <strain evidence="3 4">JCM 3053</strain>
    </source>
</reference>
<proteinExistence type="predicted"/>
<keyword evidence="1" id="KW-1133">Transmembrane helix</keyword>
<name>A0ABN3E203_9ACTN</name>
<evidence type="ECO:0000256" key="1">
    <source>
        <dbReference type="SAM" id="Phobius"/>
    </source>
</evidence>